<proteinExistence type="predicted"/>
<dbReference type="AlphaFoldDB" id="A0A0F7CIR4"/>
<reference evidence="1 2" key="2">
    <citation type="journal article" date="2016" name="Genome Announc.">
        <title>Genome Sequence of a Gram-Positive Diazotroph, Paenibacillus durus Type Strain ATCC 35681.</title>
        <authorList>
            <person name="Halim M.A."/>
            <person name="Rahman A.Y."/>
            <person name="Sim K.S."/>
            <person name="Yam H.C."/>
            <person name="Rahim A.A."/>
            <person name="Ghazali A.H."/>
            <person name="Najimudin N."/>
        </authorList>
    </citation>
    <scope>NUCLEOTIDE SEQUENCE [LARGE SCALE GENOMIC DNA]</scope>
    <source>
        <strain evidence="1 2">ATCC 35681</strain>
    </source>
</reference>
<gene>
    <name evidence="1" type="ORF">VK70_09790</name>
</gene>
<reference evidence="1 2" key="1">
    <citation type="submission" date="2015-03" db="EMBL/GenBank/DDBJ databases">
        <authorList>
            <person name="Abdul Halim M."/>
        </authorList>
    </citation>
    <scope>NUCLEOTIDE SEQUENCE [LARGE SCALE GENOMIC DNA]</scope>
    <source>
        <strain evidence="1 2">ATCC 35681</strain>
    </source>
</reference>
<dbReference type="HOGENOM" id="CLU_101765_0_0_9"/>
<dbReference type="EMBL" id="CP011114">
    <property type="protein sequence ID" value="AKG34825.1"/>
    <property type="molecule type" value="Genomic_DNA"/>
</dbReference>
<protein>
    <submittedName>
        <fullName evidence="1">Uncharacterized protein</fullName>
    </submittedName>
</protein>
<name>A0A0F7CIR4_PAEDU</name>
<dbReference type="OrthoDB" id="2598122at2"/>
<evidence type="ECO:0000313" key="2">
    <source>
        <dbReference type="Proteomes" id="UP000034189"/>
    </source>
</evidence>
<accession>A0A0F7CIR4</accession>
<sequence length="238" mass="27195">MDMPSKALTRLTHIGNIDYFYLSNQSIYYVTSSLTVDPKVYRMSLDGKKATRVSPIVLEAQDKSYQYFFGWDKESGDFVLKRKPLPSTGEMYTNTEENSYENTEADEAEKLSTYQVYFSDYIGDAESDTFVYAEHDEKTQTSYLHLFNKGKDTVRKLREWEAEPVDIVHGWVYFTAYSIHDSVTGGLFAVRPDGTGLRQVGNGDLNGDRYVGSIKSYLVFRKLNKEGIPDGGFTFIKE</sequence>
<dbReference type="PATRIC" id="fig|1333534.5.peg.2148"/>
<organism evidence="1 2">
    <name type="scientific">Paenibacillus durus ATCC 35681</name>
    <dbReference type="NCBI Taxonomy" id="1333534"/>
    <lineage>
        <taxon>Bacteria</taxon>
        <taxon>Bacillati</taxon>
        <taxon>Bacillota</taxon>
        <taxon>Bacilli</taxon>
        <taxon>Bacillales</taxon>
        <taxon>Paenibacillaceae</taxon>
        <taxon>Paenibacillus</taxon>
    </lineage>
</organism>
<dbReference type="Proteomes" id="UP000034189">
    <property type="component" value="Chromosome"/>
</dbReference>
<evidence type="ECO:0000313" key="1">
    <source>
        <dbReference type="EMBL" id="AKG34825.1"/>
    </source>
</evidence>
<dbReference type="RefSeq" id="WP_025694785.1">
    <property type="nucleotide sequence ID" value="NZ_ASQQ01000186.1"/>
</dbReference>